<feature type="compositionally biased region" description="Low complexity" evidence="1">
    <location>
        <begin position="1068"/>
        <end position="1079"/>
    </location>
</feature>
<feature type="region of interest" description="Disordered" evidence="1">
    <location>
        <begin position="1170"/>
        <end position="1259"/>
    </location>
</feature>
<dbReference type="InParanoid" id="A0A3Q1J2T5"/>
<feature type="region of interest" description="Disordered" evidence="1">
    <location>
        <begin position="1048"/>
        <end position="1137"/>
    </location>
</feature>
<feature type="region of interest" description="Disordered" evidence="1">
    <location>
        <begin position="733"/>
        <end position="797"/>
    </location>
</feature>
<organism evidence="2 3">
    <name type="scientific">Anabas testudineus</name>
    <name type="common">Climbing perch</name>
    <name type="synonym">Anthias testudineus</name>
    <dbReference type="NCBI Taxonomy" id="64144"/>
    <lineage>
        <taxon>Eukaryota</taxon>
        <taxon>Metazoa</taxon>
        <taxon>Chordata</taxon>
        <taxon>Craniata</taxon>
        <taxon>Vertebrata</taxon>
        <taxon>Euteleostomi</taxon>
        <taxon>Actinopterygii</taxon>
        <taxon>Neopterygii</taxon>
        <taxon>Teleostei</taxon>
        <taxon>Neoteleostei</taxon>
        <taxon>Acanthomorphata</taxon>
        <taxon>Anabantaria</taxon>
        <taxon>Anabantiformes</taxon>
        <taxon>Anabantoidei</taxon>
        <taxon>Anabantidae</taxon>
        <taxon>Anabas</taxon>
    </lineage>
</organism>
<reference evidence="2" key="3">
    <citation type="submission" date="2025-09" db="UniProtKB">
        <authorList>
            <consortium name="Ensembl"/>
        </authorList>
    </citation>
    <scope>IDENTIFICATION</scope>
</reference>
<feature type="compositionally biased region" description="Polar residues" evidence="1">
    <location>
        <begin position="733"/>
        <end position="748"/>
    </location>
</feature>
<dbReference type="Ensembl" id="ENSATET00000024843.2">
    <property type="protein sequence ID" value="ENSATEP00000024448.2"/>
    <property type="gene ID" value="ENSATEG00000016974.2"/>
</dbReference>
<reference evidence="2" key="2">
    <citation type="submission" date="2025-08" db="UniProtKB">
        <authorList>
            <consortium name="Ensembl"/>
        </authorList>
    </citation>
    <scope>IDENTIFICATION</scope>
</reference>
<feature type="region of interest" description="Disordered" evidence="1">
    <location>
        <begin position="1014"/>
        <end position="1035"/>
    </location>
</feature>
<reference evidence="2" key="1">
    <citation type="submission" date="2021-04" db="EMBL/GenBank/DDBJ databases">
        <authorList>
            <consortium name="Wellcome Sanger Institute Data Sharing"/>
        </authorList>
    </citation>
    <scope>NUCLEOTIDE SEQUENCE [LARGE SCALE GENOMIC DNA]</scope>
</reference>
<dbReference type="OrthoDB" id="329227at2759"/>
<accession>A0A3Q1J2T5</accession>
<feature type="compositionally biased region" description="Polar residues" evidence="1">
    <location>
        <begin position="1185"/>
        <end position="1196"/>
    </location>
</feature>
<feature type="compositionally biased region" description="Low complexity" evidence="1">
    <location>
        <begin position="1212"/>
        <end position="1229"/>
    </location>
</feature>
<keyword evidence="3" id="KW-1185">Reference proteome</keyword>
<evidence type="ECO:0000313" key="2">
    <source>
        <dbReference type="Ensembl" id="ENSATEP00000024448.2"/>
    </source>
</evidence>
<feature type="compositionally biased region" description="Polar residues" evidence="1">
    <location>
        <begin position="1098"/>
        <end position="1110"/>
    </location>
</feature>
<feature type="compositionally biased region" description="Polar residues" evidence="1">
    <location>
        <begin position="1126"/>
        <end position="1137"/>
    </location>
</feature>
<dbReference type="STRING" id="64144.ENSATEP00000024448"/>
<feature type="region of interest" description="Disordered" evidence="1">
    <location>
        <begin position="1"/>
        <end position="30"/>
    </location>
</feature>
<dbReference type="GeneTree" id="ENSGT00960000186692"/>
<dbReference type="PANTHER" id="PTHR38004:SF1">
    <property type="entry name" value="PROLINE-RICH PROTEIN 33"/>
    <property type="match status" value="1"/>
</dbReference>
<evidence type="ECO:0000256" key="1">
    <source>
        <dbReference type="SAM" id="MobiDB-lite"/>
    </source>
</evidence>
<evidence type="ECO:0000313" key="3">
    <source>
        <dbReference type="Proteomes" id="UP000265040"/>
    </source>
</evidence>
<dbReference type="InterPro" id="IPR028004">
    <property type="entry name" value="DUF4643"/>
</dbReference>
<sequence length="1396" mass="149743">MPPSASPPPSPPKQIPAPPHPPSFNADITLNSHGSVTTVSSVAVPQSIPKISTHNLTLSPATPNCGPVTSNLNPPVISVQAPTSPNPLSSIYHPPVVEARKSLTSLLETQMSLATSKPKSRSIYYGLTPVEYVAYGGIRTITSHNSPVPHKVNETSSNKAQSEVAVDGSQLSKSVVTKQLNGYQDRLSSVEVSAAHSLQSLSSTKDSEHPVEGMVTCSKDVFEESLCEAPTTGIQPHKTSSVDTVKPELSLGFAQKTMQQIANDVSTTKTSYSEAPISKTGEVHTQIMALPSVEAALNMNPSLTDRSGQLYSSLASVKVDSNAETQHSAKRKNVQEKGVNLRKTLTQGESKVSSGKQQSRQIEIGPVQTYQNVGVNQSTTNRLMPDHKSVAVQGPAAELESNFSRSTIINGAFPLGKQANKLVLETPHPSIVATEVVSPKPKREEVNQQIKESSKVFLTNKPNMGNILSSIVASTEHILESTKPQFSKIVKEPVIATTASMLLHDPANACVCSTQPNICTVFVTEQSTKSIQQQSAQTQRYGYSQTVANKPDFPIAGPSIKSLQEPTIANPCTANTTVLNNSFTETIRYPLESGLLNATTKELKECSKNIFANMQNIKDTILLSQANNEAKPPIYINSNTNGVSRLETEQHPQPTSGLTGLIPKFSTDMGSPGQLGSVEAIQHSKSTAEAAAIFSFGSNVHSIPVSETKAPSELHSETIQSMTTHLEVSSKTFDTVQVSKPTVPSSPTMRHVMPNSPKLISERLQSTKPPTDAKSPAGSGAQTRVYTNGPKHSANPLIEQRSSEAYAPQITAKAPEKEQFPFIQPSIENIKSPPTKIKHAVTSNVETKPSISTGHITNRISNVSTEPQTITCQIMSKNNVQTSVNLMSSQIGVKQFPQSVDGTSIHAVNTPTFSHSPLTDYATTNIQPLTEAVRDLKAPLSPPTVTKPWTATRASPLPEPRVCSTPIKMYTPTLPQPPLYYNTTEMKPSSVIMNDQINPPIRPIPIQTNTQSSIVQPSSKTEMIPKQQIKPPTTMDTAVPDVKVLSQTQQVKTNLGSNSSKEGKSMATISSTPIPSTSPVLTSKHTLKAKPPTKQVESRSSAVSAETKSSVVKIDSFSPLDPPQASLHTSNVQPSTELQLENISPSSPATDNVMTSSIVKAAVIDSATPASLPQASVSVKAPSPNRGTSPSSQQKTGLKDVLKTKTAAPTGSPAAEPSTKSATSTASSTADKKVVTAEKSPLSVEPKAGQKPKGLKGKLSGWTRLKKHMVVEPEEPTFPEPKTKCPVDSSGTDDKIDCHGSDKLSPDECANQEMVMNKEAPKALKMWDALLFQMFSTKERIMHQINASKKDADQKKASKDNQAEVPSFVNRLPILLYSPVLMPENLKRQQKSLSQK</sequence>
<protein>
    <submittedName>
        <fullName evidence="2">Uncharacterized protein</fullName>
    </submittedName>
</protein>
<feature type="compositionally biased region" description="Pro residues" evidence="1">
    <location>
        <begin position="1"/>
        <end position="22"/>
    </location>
</feature>
<feature type="region of interest" description="Disordered" evidence="1">
    <location>
        <begin position="1273"/>
        <end position="1294"/>
    </location>
</feature>
<gene>
    <name evidence="2" type="primary">KIAA1549L</name>
</gene>
<dbReference type="Pfam" id="PF15485">
    <property type="entry name" value="DUF4643"/>
    <property type="match status" value="1"/>
</dbReference>
<dbReference type="PANTHER" id="PTHR38004">
    <property type="entry name" value="PROLINE-RICH PROTEIN 33"/>
    <property type="match status" value="1"/>
</dbReference>
<dbReference type="Proteomes" id="UP000265040">
    <property type="component" value="Chromosome 3"/>
</dbReference>
<proteinExistence type="predicted"/>
<name>A0A3Q1J2T5_ANATE</name>
<feature type="compositionally biased region" description="Polar residues" evidence="1">
    <location>
        <begin position="1048"/>
        <end position="1060"/>
    </location>
</feature>